<accession>A0AAD6AFA2</accession>
<name>A0AAD6AFA2_9TELE</name>
<protein>
    <submittedName>
        <fullName evidence="1">Uncharacterized protein</fullName>
    </submittedName>
</protein>
<dbReference type="AlphaFoldDB" id="A0AAD6AFA2"/>
<evidence type="ECO:0000313" key="2">
    <source>
        <dbReference type="Proteomes" id="UP001219934"/>
    </source>
</evidence>
<dbReference type="EMBL" id="JAPTMU010000023">
    <property type="protein sequence ID" value="KAJ4924184.1"/>
    <property type="molecule type" value="Genomic_DNA"/>
</dbReference>
<dbReference type="Proteomes" id="UP001219934">
    <property type="component" value="Unassembled WGS sequence"/>
</dbReference>
<reference evidence="1" key="1">
    <citation type="submission" date="2022-11" db="EMBL/GenBank/DDBJ databases">
        <title>Chromosome-level genome of Pogonophryne albipinna.</title>
        <authorList>
            <person name="Jo E."/>
        </authorList>
    </citation>
    <scope>NUCLEOTIDE SEQUENCE</scope>
    <source>
        <strain evidence="1">SGF0006</strain>
        <tissue evidence="1">Muscle</tissue>
    </source>
</reference>
<comment type="caution">
    <text evidence="1">The sequence shown here is derived from an EMBL/GenBank/DDBJ whole genome shotgun (WGS) entry which is preliminary data.</text>
</comment>
<gene>
    <name evidence="1" type="ORF">JOQ06_000424</name>
</gene>
<proteinExistence type="predicted"/>
<sequence length="95" mass="10240">MLTIGTMVGARKGVEEEMGALDLLDGSHSGDPINITSNANTKSARFRLLVCFCQPPELFVPQCDYNLTLQETGRVQGLKNVHICQSEFAAAAAVE</sequence>
<evidence type="ECO:0000313" key="1">
    <source>
        <dbReference type="EMBL" id="KAJ4924184.1"/>
    </source>
</evidence>
<keyword evidence="2" id="KW-1185">Reference proteome</keyword>
<feature type="non-terminal residue" evidence="1">
    <location>
        <position position="95"/>
    </location>
</feature>
<organism evidence="1 2">
    <name type="scientific">Pogonophryne albipinna</name>
    <dbReference type="NCBI Taxonomy" id="1090488"/>
    <lineage>
        <taxon>Eukaryota</taxon>
        <taxon>Metazoa</taxon>
        <taxon>Chordata</taxon>
        <taxon>Craniata</taxon>
        <taxon>Vertebrata</taxon>
        <taxon>Euteleostomi</taxon>
        <taxon>Actinopterygii</taxon>
        <taxon>Neopterygii</taxon>
        <taxon>Teleostei</taxon>
        <taxon>Neoteleostei</taxon>
        <taxon>Acanthomorphata</taxon>
        <taxon>Eupercaria</taxon>
        <taxon>Perciformes</taxon>
        <taxon>Notothenioidei</taxon>
        <taxon>Pogonophryne</taxon>
    </lineage>
</organism>